<reference evidence="1 2" key="1">
    <citation type="journal article" date="2023" name="Commun. Biol.">
        <title>Genome analysis of Parmales, the sister group of diatoms, reveals the evolutionary specialization of diatoms from phago-mixotrophs to photoautotrophs.</title>
        <authorList>
            <person name="Ban H."/>
            <person name="Sato S."/>
            <person name="Yoshikawa S."/>
            <person name="Yamada K."/>
            <person name="Nakamura Y."/>
            <person name="Ichinomiya M."/>
            <person name="Sato N."/>
            <person name="Blanc-Mathieu R."/>
            <person name="Endo H."/>
            <person name="Kuwata A."/>
            <person name="Ogata H."/>
        </authorList>
    </citation>
    <scope>NUCLEOTIDE SEQUENCE [LARGE SCALE GENOMIC DNA]</scope>
</reference>
<evidence type="ECO:0000313" key="1">
    <source>
        <dbReference type="EMBL" id="GMI26528.1"/>
    </source>
</evidence>
<gene>
    <name evidence="1" type="ORF">TeGR_g14174</name>
</gene>
<name>A0ABQ6MIG1_9STRA</name>
<dbReference type="Proteomes" id="UP001165060">
    <property type="component" value="Unassembled WGS sequence"/>
</dbReference>
<comment type="caution">
    <text evidence="1">The sequence shown here is derived from an EMBL/GenBank/DDBJ whole genome shotgun (WGS) entry which is preliminary data.</text>
</comment>
<proteinExistence type="predicted"/>
<sequence length="269" mass="29707">MSKLRPNVDNRALKVLDHTVSVTISPTVRLTFPQPSKTDFPTYGTASNATFDALMSTATLSDVVKCDRSLAGGVPVWMPVPPGTTVYATARSHERNSAHVYWIVLTGSSVASLYTQYVFPPAYDAQARELAFRSFLVDDTYEEVATHTIRLSHPSRPMNSPIDESLYDTKALQQALLENLGEHGLCVTSDESSVAFLKVGFVFAEMTCPPWPPAITMFRETKCMTGSKRHILVTSIDADFRFGVVDIDERLFALTIEASELSLDDFLVT</sequence>
<evidence type="ECO:0000313" key="2">
    <source>
        <dbReference type="Proteomes" id="UP001165060"/>
    </source>
</evidence>
<dbReference type="EMBL" id="BRYB01005598">
    <property type="protein sequence ID" value="GMI26528.1"/>
    <property type="molecule type" value="Genomic_DNA"/>
</dbReference>
<organism evidence="1 2">
    <name type="scientific">Tetraparma gracilis</name>
    <dbReference type="NCBI Taxonomy" id="2962635"/>
    <lineage>
        <taxon>Eukaryota</taxon>
        <taxon>Sar</taxon>
        <taxon>Stramenopiles</taxon>
        <taxon>Ochrophyta</taxon>
        <taxon>Bolidophyceae</taxon>
        <taxon>Parmales</taxon>
        <taxon>Triparmaceae</taxon>
        <taxon>Tetraparma</taxon>
    </lineage>
</organism>
<feature type="non-terminal residue" evidence="1">
    <location>
        <position position="269"/>
    </location>
</feature>
<protein>
    <submittedName>
        <fullName evidence="1">Uncharacterized protein</fullName>
    </submittedName>
</protein>
<accession>A0ABQ6MIG1</accession>
<keyword evidence="2" id="KW-1185">Reference proteome</keyword>